<dbReference type="PROSITE" id="PS51186">
    <property type="entry name" value="GNAT"/>
    <property type="match status" value="1"/>
</dbReference>
<keyword evidence="4" id="KW-0503">Monooxygenase</keyword>
<evidence type="ECO:0000256" key="1">
    <source>
        <dbReference type="ARBA" id="ARBA00022630"/>
    </source>
</evidence>
<dbReference type="PANTHER" id="PTHR30011">
    <property type="entry name" value="ALKANESULFONATE MONOOXYGENASE-RELATED"/>
    <property type="match status" value="1"/>
</dbReference>
<evidence type="ECO:0000256" key="3">
    <source>
        <dbReference type="ARBA" id="ARBA00023002"/>
    </source>
</evidence>
<dbReference type="Pfam" id="PF00583">
    <property type="entry name" value="Acetyltransf_1"/>
    <property type="match status" value="1"/>
</dbReference>
<gene>
    <name evidence="6" type="ORF">DTO57_01915</name>
</gene>
<evidence type="ECO:0000256" key="4">
    <source>
        <dbReference type="ARBA" id="ARBA00023033"/>
    </source>
</evidence>
<dbReference type="InterPro" id="IPR036661">
    <property type="entry name" value="Luciferase-like_sf"/>
</dbReference>
<dbReference type="Proteomes" id="UP000253508">
    <property type="component" value="Unassembled WGS sequence"/>
</dbReference>
<evidence type="ECO:0000259" key="5">
    <source>
        <dbReference type="PROSITE" id="PS51186"/>
    </source>
</evidence>
<keyword evidence="3" id="KW-0560">Oxidoreductase</keyword>
<accession>A0A367Y6D2</accession>
<organism evidence="6 7">
    <name type="scientific">Microbacterium sorbitolivorans</name>
    <dbReference type="NCBI Taxonomy" id="1867410"/>
    <lineage>
        <taxon>Bacteria</taxon>
        <taxon>Bacillati</taxon>
        <taxon>Actinomycetota</taxon>
        <taxon>Actinomycetes</taxon>
        <taxon>Micrococcales</taxon>
        <taxon>Microbacteriaceae</taxon>
        <taxon>Microbacterium</taxon>
    </lineage>
</organism>
<proteinExistence type="predicted"/>
<dbReference type="EMBL" id="QORO01000001">
    <property type="protein sequence ID" value="RCK61424.1"/>
    <property type="molecule type" value="Genomic_DNA"/>
</dbReference>
<dbReference type="Gene3D" id="3.40.630.30">
    <property type="match status" value="1"/>
</dbReference>
<protein>
    <submittedName>
        <fullName evidence="6">LLM class flavin-dependent oxidoreductase</fullName>
    </submittedName>
</protein>
<dbReference type="GO" id="GO:0016705">
    <property type="term" value="F:oxidoreductase activity, acting on paired donors, with incorporation or reduction of molecular oxygen"/>
    <property type="evidence" value="ECO:0007669"/>
    <property type="project" value="InterPro"/>
</dbReference>
<dbReference type="Gene3D" id="3.20.20.30">
    <property type="entry name" value="Luciferase-like domain"/>
    <property type="match status" value="1"/>
</dbReference>
<dbReference type="RefSeq" id="WP_114116530.1">
    <property type="nucleotide sequence ID" value="NZ_BMHU01000001.1"/>
</dbReference>
<dbReference type="GO" id="GO:0004497">
    <property type="term" value="F:monooxygenase activity"/>
    <property type="evidence" value="ECO:0007669"/>
    <property type="project" value="UniProtKB-KW"/>
</dbReference>
<dbReference type="PANTHER" id="PTHR30011:SF16">
    <property type="entry name" value="C2H2 FINGER DOMAIN TRANSCRIPTION FACTOR (EUROFUNG)-RELATED"/>
    <property type="match status" value="1"/>
</dbReference>
<dbReference type="SUPFAM" id="SSF55729">
    <property type="entry name" value="Acyl-CoA N-acyltransferases (Nat)"/>
    <property type="match status" value="1"/>
</dbReference>
<keyword evidence="2" id="KW-0288">FMN</keyword>
<dbReference type="AlphaFoldDB" id="A0A367Y6D2"/>
<evidence type="ECO:0000256" key="2">
    <source>
        <dbReference type="ARBA" id="ARBA00022643"/>
    </source>
</evidence>
<evidence type="ECO:0000313" key="7">
    <source>
        <dbReference type="Proteomes" id="UP000253508"/>
    </source>
</evidence>
<dbReference type="InterPro" id="IPR016181">
    <property type="entry name" value="Acyl_CoA_acyltransferase"/>
</dbReference>
<comment type="caution">
    <text evidence="6">The sequence shown here is derived from an EMBL/GenBank/DDBJ whole genome shotgun (WGS) entry which is preliminary data.</text>
</comment>
<dbReference type="CDD" id="cd04301">
    <property type="entry name" value="NAT_SF"/>
    <property type="match status" value="1"/>
</dbReference>
<name>A0A367Y6D2_9MICO</name>
<dbReference type="SUPFAM" id="SSF51679">
    <property type="entry name" value="Bacterial luciferase-like"/>
    <property type="match status" value="1"/>
</dbReference>
<keyword evidence="7" id="KW-1185">Reference proteome</keyword>
<keyword evidence="1" id="KW-0285">Flavoprotein</keyword>
<dbReference type="InterPro" id="IPR000182">
    <property type="entry name" value="GNAT_dom"/>
</dbReference>
<evidence type="ECO:0000313" key="6">
    <source>
        <dbReference type="EMBL" id="RCK61424.1"/>
    </source>
</evidence>
<dbReference type="GO" id="GO:0016747">
    <property type="term" value="F:acyltransferase activity, transferring groups other than amino-acyl groups"/>
    <property type="evidence" value="ECO:0007669"/>
    <property type="project" value="InterPro"/>
</dbReference>
<dbReference type="OrthoDB" id="3265338at2"/>
<reference evidence="6 7" key="1">
    <citation type="submission" date="2018-07" db="EMBL/GenBank/DDBJ databases">
        <title>Microbacterium endoborsara sp. nov., a novel actinobacterium isolated from Borszczowia aralocaspica.</title>
        <authorList>
            <person name="An D."/>
        </authorList>
    </citation>
    <scope>NUCLEOTIDE SEQUENCE [LARGE SCALE GENOMIC DNA]</scope>
    <source>
        <strain evidence="6 7">C1.15228</strain>
    </source>
</reference>
<dbReference type="InterPro" id="IPR051260">
    <property type="entry name" value="Diverse_substr_monoxygenases"/>
</dbReference>
<sequence>MTVEISVSSWDDPRVVRFRELMDAEVQPLYAHLRDRVAPVVVDEATVIVTLVAQIGGEPVGTVALKQTGRYVEVKRLYVAEAGRRAGVAGALMAAIEGEALSRGAREIFLQTGSSQPNAMALYERDGWIPTAPYGPYEGDELLSRCYVKQLSRPVVAALVAADGSVDRALGAIEALDEAGADLAILDDAPLAGGSAGLDAPMLAAAAAVSTRRIALAPRIDTIHTEPFNVAKAVQSVDWTTAGRAAWVASASTSESDARALGRREAPTPGAAWAEAEAVIDTVRALEDSWEDDAEIRDVGTGRFIDKERVHHVRVETEFFSVVGPSIVPRSPQGNVPVIVEVDADGPALEAAARSADVVRAATPALARRVRERAGRKLTVLVDVDPALAPRAPHERSATEGVAAYAADRRASAGADGVVFTGSALAAIRAIADPVPGSGTLRELLGLARPASRYAQEDAR</sequence>
<feature type="domain" description="N-acetyltransferase" evidence="5">
    <location>
        <begin position="16"/>
        <end position="149"/>
    </location>
</feature>